<protein>
    <submittedName>
        <fullName evidence="1">Uncharacterized protein</fullName>
    </submittedName>
</protein>
<sequence>MCGDVECGVVVVSFGADGAVESVGLCDRHHRVVVCAISPHAISAVLIVVGSVQAATTHISLADAIAESLAPMAIVVSATIYMPTLRSGRWMELSAQGTLDGILAPASRHASCRHGDSSRVGKPTQESVGMHRLLGVRCTELASGESWAYSLGDIDGSAAPDSIGARWRSVVRAGDAS</sequence>
<accession>A0A378WJ17</accession>
<dbReference type="EMBL" id="UGRU01000001">
    <property type="protein sequence ID" value="SUA40717.1"/>
    <property type="molecule type" value="Genomic_DNA"/>
</dbReference>
<proteinExistence type="predicted"/>
<dbReference type="AlphaFoldDB" id="A0A378WJ17"/>
<gene>
    <name evidence="1" type="ORF">NCTC13184_00038</name>
</gene>
<name>A0A378WJ17_9NOCA</name>
<organism evidence="1 2">
    <name type="scientific">Nocardia africana</name>
    <dbReference type="NCBI Taxonomy" id="134964"/>
    <lineage>
        <taxon>Bacteria</taxon>
        <taxon>Bacillati</taxon>
        <taxon>Actinomycetota</taxon>
        <taxon>Actinomycetes</taxon>
        <taxon>Mycobacteriales</taxon>
        <taxon>Nocardiaceae</taxon>
        <taxon>Nocardia</taxon>
    </lineage>
</organism>
<reference evidence="1 2" key="1">
    <citation type="submission" date="2018-06" db="EMBL/GenBank/DDBJ databases">
        <authorList>
            <consortium name="Pathogen Informatics"/>
            <person name="Doyle S."/>
        </authorList>
    </citation>
    <scope>NUCLEOTIDE SEQUENCE [LARGE SCALE GENOMIC DNA]</scope>
    <source>
        <strain evidence="1 2">NCTC13184</strain>
    </source>
</reference>
<dbReference type="Proteomes" id="UP000255082">
    <property type="component" value="Unassembled WGS sequence"/>
</dbReference>
<evidence type="ECO:0000313" key="2">
    <source>
        <dbReference type="Proteomes" id="UP000255082"/>
    </source>
</evidence>
<evidence type="ECO:0000313" key="1">
    <source>
        <dbReference type="EMBL" id="SUA40717.1"/>
    </source>
</evidence>